<proteinExistence type="predicted"/>
<dbReference type="AlphaFoldDB" id="A0A8H7F4G2"/>
<organism evidence="1 2">
    <name type="scientific">Agaricus bisporus var. burnettii</name>
    <dbReference type="NCBI Taxonomy" id="192524"/>
    <lineage>
        <taxon>Eukaryota</taxon>
        <taxon>Fungi</taxon>
        <taxon>Dikarya</taxon>
        <taxon>Basidiomycota</taxon>
        <taxon>Agaricomycotina</taxon>
        <taxon>Agaricomycetes</taxon>
        <taxon>Agaricomycetidae</taxon>
        <taxon>Agaricales</taxon>
        <taxon>Agaricineae</taxon>
        <taxon>Agaricaceae</taxon>
        <taxon>Agaricus</taxon>
    </lineage>
</organism>
<name>A0A8H7F4G2_AGABI</name>
<protein>
    <submittedName>
        <fullName evidence="1">Uncharacterized protein</fullName>
    </submittedName>
</protein>
<gene>
    <name evidence="1" type="ORF">Agabi119p4_5069</name>
</gene>
<comment type="caution">
    <text evidence="1">The sequence shown here is derived from an EMBL/GenBank/DDBJ whole genome shotgun (WGS) entry which is preliminary data.</text>
</comment>
<dbReference type="EMBL" id="JABXXO010000006">
    <property type="protein sequence ID" value="KAF7776676.1"/>
    <property type="molecule type" value="Genomic_DNA"/>
</dbReference>
<sequence length="70" mass="7957">MPTITPLFNSTTTLLRVYRDQLDVFLGKLLHGLRCSSLYDIIGGKESDSQKWARRARLCPYGMLVRGTLL</sequence>
<evidence type="ECO:0000313" key="1">
    <source>
        <dbReference type="EMBL" id="KAF7776676.1"/>
    </source>
</evidence>
<reference evidence="1 2" key="1">
    <citation type="journal article" name="Sci. Rep.">
        <title>Telomere-to-telomere assembled and centromere annotated genomes of the two main subspecies of the button mushroom Agaricus bisporus reveal especially polymorphic chromosome ends.</title>
        <authorList>
            <person name="Sonnenberg A.S.M."/>
            <person name="Sedaghat-Telgerd N."/>
            <person name="Lavrijssen B."/>
            <person name="Ohm R.A."/>
            <person name="Hendrickx P.M."/>
            <person name="Scholtmeijer K."/>
            <person name="Baars J.J.P."/>
            <person name="van Peer A."/>
        </authorList>
    </citation>
    <scope>NUCLEOTIDE SEQUENCE [LARGE SCALE GENOMIC DNA]</scope>
    <source>
        <strain evidence="1 2">H119_p4</strain>
    </source>
</reference>
<evidence type="ECO:0000313" key="2">
    <source>
        <dbReference type="Proteomes" id="UP000629468"/>
    </source>
</evidence>
<accession>A0A8H7F4G2</accession>
<dbReference type="Proteomes" id="UP000629468">
    <property type="component" value="Unassembled WGS sequence"/>
</dbReference>